<evidence type="ECO:0000313" key="4">
    <source>
        <dbReference type="Proteomes" id="UP001470230"/>
    </source>
</evidence>
<evidence type="ECO:0000313" key="3">
    <source>
        <dbReference type="EMBL" id="KAK8880609.1"/>
    </source>
</evidence>
<name>A0ABR2JP37_9EUKA</name>
<dbReference type="Pfam" id="PF19327">
    <property type="entry name" value="Ap4A_phos_N"/>
    <property type="match status" value="1"/>
</dbReference>
<dbReference type="Proteomes" id="UP001470230">
    <property type="component" value="Unassembled WGS sequence"/>
</dbReference>
<dbReference type="InterPro" id="IPR045759">
    <property type="entry name" value="Ap4A_phos1/2_N"/>
</dbReference>
<reference evidence="3 4" key="1">
    <citation type="submission" date="2024-04" db="EMBL/GenBank/DDBJ databases">
        <title>Tritrichomonas musculus Genome.</title>
        <authorList>
            <person name="Alves-Ferreira E."/>
            <person name="Grigg M."/>
            <person name="Lorenzi H."/>
            <person name="Galac M."/>
        </authorList>
    </citation>
    <scope>NUCLEOTIDE SEQUENCE [LARGE SCALE GENOMIC DNA]</scope>
    <source>
        <strain evidence="3 4">EAF2021</strain>
    </source>
</reference>
<dbReference type="InterPro" id="IPR019200">
    <property type="entry name" value="ATP_adenylylTrfase_C"/>
</dbReference>
<organism evidence="3 4">
    <name type="scientific">Tritrichomonas musculus</name>
    <dbReference type="NCBI Taxonomy" id="1915356"/>
    <lineage>
        <taxon>Eukaryota</taxon>
        <taxon>Metamonada</taxon>
        <taxon>Parabasalia</taxon>
        <taxon>Tritrichomonadida</taxon>
        <taxon>Tritrichomonadidae</taxon>
        <taxon>Tritrichomonas</taxon>
    </lineage>
</organism>
<proteinExistence type="predicted"/>
<protein>
    <submittedName>
        <fullName evidence="3">Uncharacterized protein</fullName>
    </submittedName>
</protein>
<dbReference type="EMBL" id="JAPFFF010000010">
    <property type="protein sequence ID" value="KAK8880609.1"/>
    <property type="molecule type" value="Genomic_DNA"/>
</dbReference>
<dbReference type="InterPro" id="IPR036265">
    <property type="entry name" value="HIT-like_sf"/>
</dbReference>
<feature type="domain" description="Ap4A phosphorylase 1/2 N-terminal" evidence="2">
    <location>
        <begin position="60"/>
        <end position="155"/>
    </location>
</feature>
<dbReference type="PANTHER" id="PTHR38420">
    <property type="entry name" value="AP-4-A PHOSPHORYLASE II"/>
    <property type="match status" value="1"/>
</dbReference>
<keyword evidence="4" id="KW-1185">Reference proteome</keyword>
<dbReference type="PANTHER" id="PTHR38420:SF1">
    <property type="entry name" value="PUTATIVE (AFU_ORTHOLOGUE AFUA_5G14690)-RELATED"/>
    <property type="match status" value="1"/>
</dbReference>
<dbReference type="InterPro" id="IPR009163">
    <property type="entry name" value="Ap4A_phos1/2"/>
</dbReference>
<comment type="caution">
    <text evidence="3">The sequence shown here is derived from an EMBL/GenBank/DDBJ whole genome shotgun (WGS) entry which is preliminary data.</text>
</comment>
<dbReference type="SUPFAM" id="SSF54197">
    <property type="entry name" value="HIT-like"/>
    <property type="match status" value="1"/>
</dbReference>
<gene>
    <name evidence="3" type="ORF">M9Y10_003291</name>
</gene>
<evidence type="ECO:0000259" key="1">
    <source>
        <dbReference type="Pfam" id="PF09830"/>
    </source>
</evidence>
<sequence>MSLLNRAIKNSYRALANRDIFFRFLGGKNTIYKNGQEFQFHYYDPNVKHKSTNPPRIASRDPLMPPYEPYVELGHYQKNGASHYLILNKYQLMPGHLIMAVDNQKEIQGSFLTNHDFSMLSQLLNQVDDRGVAYYNGGIDAGCTQLHKHLQYVPSFDNPLFDAMATGQKLPYKYYTEKLDDYRPSSIGDAYKRLFERMNFDGSYNFLISNKIAAIVPRRKAKHETGVLVSSMAMCGHLYVGISNGKKAAENPLKIISDVSFPN</sequence>
<feature type="domain" description="ATP adenylyltransferase C-terminal" evidence="1">
    <location>
        <begin position="169"/>
        <end position="262"/>
    </location>
</feature>
<dbReference type="InterPro" id="IPR043171">
    <property type="entry name" value="Ap4A_phos1/2-like"/>
</dbReference>
<dbReference type="Gene3D" id="3.30.428.70">
    <property type="match status" value="1"/>
</dbReference>
<dbReference type="Pfam" id="PF09830">
    <property type="entry name" value="ATP_transf"/>
    <property type="match status" value="1"/>
</dbReference>
<evidence type="ECO:0000259" key="2">
    <source>
        <dbReference type="Pfam" id="PF19327"/>
    </source>
</evidence>
<accession>A0ABR2JP37</accession>